<feature type="compositionally biased region" description="Basic and acidic residues" evidence="4">
    <location>
        <begin position="609"/>
        <end position="632"/>
    </location>
</feature>
<dbReference type="PROSITE" id="PS50005">
    <property type="entry name" value="TPR"/>
    <property type="match status" value="1"/>
</dbReference>
<dbReference type="OrthoDB" id="10263032at2759"/>
<evidence type="ECO:0000313" key="6">
    <source>
        <dbReference type="Proteomes" id="UP000283269"/>
    </source>
</evidence>
<keyword evidence="6" id="KW-1185">Reference proteome</keyword>
<sequence length="855" mass="96151">MSKALQKRALPSKEQSLFKELLTLYETRQLKKGLKTADQILKKSPDHGETLCMKGLILTNMAGRKDEGVELVKKGVRLDLTSHICWHVFGLVQKADKNYEEALKSYTQALRFDKDNMNLLRDSAQLQTQLRLYETLVDTRHAILKLRPNQRQNWIALAVAHHLNGNPKEARMVLEHYQRSLKNVPDYDIEHSETLIYYVNILEEIGELSEALSVLDSSSKSRSIVDRTSILEIRARILTKQNVPEADEAWRSLIEHNADSYASFRGYFTYLGISLDQPNPEAVAKLEEFVTQLPRATAPPRLQLNVASGDQFKKLVEKYIVKYLVKGVPSLFADLKSLYIDKEKQQTIETIVEALRKEYASSSVVPPTSSDACAEPTTYLWTLYYLAQHYSYLSQHDKALSLLDISLQHTPTLPELYMCRARVLKRAGDYLGAARCQNDARLLDGQDRFLNTKFGKYLLRAGMVDEANSIFGMFTKKDAPSPAADLEDMQSLLFLLNEADAYRRNGKLNLALKKYMAVKKIFDEFEDDQFDFHGYNLRKFTINIYLKLLKWEDQLRSHSGYVKAAIEASKIFVSVADDPTIVASLSSTNKMSDAEKKALKKAKKAAQKVQEDKKATQVANDSKDPEAVVPKDEDPDGLKLLGSSDPLEQASKLLHPLTTLAPNNIDAWIAIYDVAIRRKKLLQAAGALNRAAALNPDHSELHVRFIDIKQRASAFPQVPPAPIGFVFTEAIAKHIPDDLSLETFNSQYLQRHSTESQAVLASAKVLQKLNAPLSEVEETAFSLFGPEVRLDIPTALSAVDFLSSLKSSRLDEFKSLCQTKFPLSTVFKTSAELAPLREQVMLGSPSNPSPEEATP</sequence>
<protein>
    <submittedName>
        <fullName evidence="5">Uncharacterized protein</fullName>
    </submittedName>
</protein>
<dbReference type="AlphaFoldDB" id="A0A409VVE2"/>
<evidence type="ECO:0000256" key="2">
    <source>
        <dbReference type="ARBA" id="ARBA00022803"/>
    </source>
</evidence>
<dbReference type="GO" id="GO:0031415">
    <property type="term" value="C:NatA complex"/>
    <property type="evidence" value="ECO:0007669"/>
    <property type="project" value="TreeGrafter"/>
</dbReference>
<dbReference type="Proteomes" id="UP000283269">
    <property type="component" value="Unassembled WGS sequence"/>
</dbReference>
<dbReference type="InterPro" id="IPR019734">
    <property type="entry name" value="TPR_rpt"/>
</dbReference>
<dbReference type="PANTHER" id="PTHR22767">
    <property type="entry name" value="N-TERMINAL ACETYLTRANSFERASE-RELATED"/>
    <property type="match status" value="1"/>
</dbReference>
<dbReference type="FunCoup" id="A0A409VVE2">
    <property type="interactions" value="565"/>
</dbReference>
<dbReference type="SUPFAM" id="SSF48452">
    <property type="entry name" value="TPR-like"/>
    <property type="match status" value="2"/>
</dbReference>
<proteinExistence type="predicted"/>
<dbReference type="InParanoid" id="A0A409VVE2"/>
<keyword evidence="2 3" id="KW-0802">TPR repeat</keyword>
<dbReference type="PANTHER" id="PTHR22767:SF2">
    <property type="entry name" value="N(ALPHA)-ACETYLTRANSFERASE 15_16, ISOFORM A"/>
    <property type="match status" value="1"/>
</dbReference>
<organism evidence="5 6">
    <name type="scientific">Psilocybe cyanescens</name>
    <dbReference type="NCBI Taxonomy" id="93625"/>
    <lineage>
        <taxon>Eukaryota</taxon>
        <taxon>Fungi</taxon>
        <taxon>Dikarya</taxon>
        <taxon>Basidiomycota</taxon>
        <taxon>Agaricomycotina</taxon>
        <taxon>Agaricomycetes</taxon>
        <taxon>Agaricomycetidae</taxon>
        <taxon>Agaricales</taxon>
        <taxon>Agaricineae</taxon>
        <taxon>Strophariaceae</taxon>
        <taxon>Psilocybe</taxon>
    </lineage>
</organism>
<evidence type="ECO:0000256" key="3">
    <source>
        <dbReference type="PROSITE-ProRule" id="PRU00339"/>
    </source>
</evidence>
<dbReference type="SMART" id="SM00028">
    <property type="entry name" value="TPR"/>
    <property type="match status" value="6"/>
</dbReference>
<keyword evidence="1" id="KW-0677">Repeat</keyword>
<dbReference type="Pfam" id="PF12569">
    <property type="entry name" value="NatA_aux_su"/>
    <property type="match status" value="1"/>
</dbReference>
<name>A0A409VVE2_PSICY</name>
<dbReference type="FunFam" id="1.25.40.1040:FF:000003">
    <property type="entry name" value="N-terminal acetyltransferase A, auxiliary subunit"/>
    <property type="match status" value="1"/>
</dbReference>
<accession>A0A409VVE2</accession>
<dbReference type="STRING" id="93625.A0A409VVE2"/>
<dbReference type="Gene3D" id="1.25.40.1040">
    <property type="match status" value="1"/>
</dbReference>
<reference evidence="5 6" key="1">
    <citation type="journal article" date="2018" name="Evol. Lett.">
        <title>Horizontal gene cluster transfer increased hallucinogenic mushroom diversity.</title>
        <authorList>
            <person name="Reynolds H.T."/>
            <person name="Vijayakumar V."/>
            <person name="Gluck-Thaler E."/>
            <person name="Korotkin H.B."/>
            <person name="Matheny P.B."/>
            <person name="Slot J.C."/>
        </authorList>
    </citation>
    <scope>NUCLEOTIDE SEQUENCE [LARGE SCALE GENOMIC DNA]</scope>
    <source>
        <strain evidence="5 6">2631</strain>
    </source>
</reference>
<dbReference type="InterPro" id="IPR011990">
    <property type="entry name" value="TPR-like_helical_dom_sf"/>
</dbReference>
<evidence type="ECO:0000313" key="5">
    <source>
        <dbReference type="EMBL" id="PPQ70234.1"/>
    </source>
</evidence>
<gene>
    <name evidence="5" type="ORF">CVT25_011294</name>
</gene>
<comment type="caution">
    <text evidence="5">The sequence shown here is derived from an EMBL/GenBank/DDBJ whole genome shotgun (WGS) entry which is preliminary data.</text>
</comment>
<evidence type="ECO:0000256" key="4">
    <source>
        <dbReference type="SAM" id="MobiDB-lite"/>
    </source>
</evidence>
<dbReference type="Gene3D" id="1.25.40.1010">
    <property type="match status" value="1"/>
</dbReference>
<dbReference type="InterPro" id="IPR021183">
    <property type="entry name" value="NatA_aux_su"/>
</dbReference>
<feature type="repeat" description="TPR" evidence="3">
    <location>
        <begin position="83"/>
        <end position="116"/>
    </location>
</feature>
<dbReference type="PIRSF" id="PIRSF000422">
    <property type="entry name" value="N-terminal-AcTrfase-A_aux_su"/>
    <property type="match status" value="1"/>
</dbReference>
<evidence type="ECO:0000256" key="1">
    <source>
        <dbReference type="ARBA" id="ARBA00022737"/>
    </source>
</evidence>
<feature type="region of interest" description="Disordered" evidence="4">
    <location>
        <begin position="606"/>
        <end position="642"/>
    </location>
</feature>
<dbReference type="EMBL" id="NHYD01003910">
    <property type="protein sequence ID" value="PPQ70234.1"/>
    <property type="molecule type" value="Genomic_DNA"/>
</dbReference>